<keyword evidence="3" id="KW-0347">Helicase</keyword>
<dbReference type="InterPro" id="IPR027417">
    <property type="entry name" value="P-loop_NTPase"/>
</dbReference>
<keyword evidence="1" id="KW-0547">Nucleotide-binding</keyword>
<organism evidence="7 8">
    <name type="scientific">Oryzomonas sagensis</name>
    <dbReference type="NCBI Taxonomy" id="2603857"/>
    <lineage>
        <taxon>Bacteria</taxon>
        <taxon>Pseudomonadati</taxon>
        <taxon>Thermodesulfobacteriota</taxon>
        <taxon>Desulfuromonadia</taxon>
        <taxon>Geobacterales</taxon>
        <taxon>Geobacteraceae</taxon>
        <taxon>Oryzomonas</taxon>
    </lineage>
</organism>
<keyword evidence="4" id="KW-0067">ATP-binding</keyword>
<name>A0ABQ6TQ66_9BACT</name>
<evidence type="ECO:0000256" key="2">
    <source>
        <dbReference type="ARBA" id="ARBA00022801"/>
    </source>
</evidence>
<reference evidence="7 8" key="1">
    <citation type="journal article" date="2020" name="Microorganisms">
        <title>Description of Three Novel Members in the Family Geobacteraceae, Oryzomonas japonicum gen. nov., sp. nov., Oryzomonas sagensis sp. nov., and Oryzomonas ruber sp. nov.</title>
        <authorList>
            <person name="Xu Z."/>
            <person name="Masuda Y."/>
            <person name="Hayakawa C."/>
            <person name="Ushijima N."/>
            <person name="Kawano K."/>
            <person name="Shiratori Y."/>
            <person name="Senoo K."/>
            <person name="Itoh H."/>
        </authorList>
    </citation>
    <scope>NUCLEOTIDE SEQUENCE [LARGE SCALE GENOMIC DNA]</scope>
    <source>
        <strain evidence="7 8">Red100</strain>
    </source>
</reference>
<evidence type="ECO:0000313" key="7">
    <source>
        <dbReference type="EMBL" id="KAB0671150.1"/>
    </source>
</evidence>
<evidence type="ECO:0000256" key="3">
    <source>
        <dbReference type="ARBA" id="ARBA00022806"/>
    </source>
</evidence>
<feature type="domain" description="UvrD-like helicase ATP-binding" evidence="6">
    <location>
        <begin position="238"/>
        <end position="491"/>
    </location>
</feature>
<dbReference type="RefSeq" id="WP_151154632.1">
    <property type="nucleotide sequence ID" value="NZ_VZRA01000001.1"/>
</dbReference>
<evidence type="ECO:0000259" key="6">
    <source>
        <dbReference type="Pfam" id="PF00580"/>
    </source>
</evidence>
<protein>
    <recommendedName>
        <fullName evidence="5">DNA 3'-5' helicase II</fullName>
    </recommendedName>
</protein>
<dbReference type="InterPro" id="IPR000212">
    <property type="entry name" value="DNA_helicase_UvrD/REP"/>
</dbReference>
<dbReference type="PANTHER" id="PTHR11070">
    <property type="entry name" value="UVRD / RECB / PCRA DNA HELICASE FAMILY MEMBER"/>
    <property type="match status" value="1"/>
</dbReference>
<keyword evidence="2" id="KW-0378">Hydrolase</keyword>
<dbReference type="SUPFAM" id="SSF52540">
    <property type="entry name" value="P-loop containing nucleoside triphosphate hydrolases"/>
    <property type="match status" value="1"/>
</dbReference>
<evidence type="ECO:0000256" key="4">
    <source>
        <dbReference type="ARBA" id="ARBA00022840"/>
    </source>
</evidence>
<evidence type="ECO:0000256" key="5">
    <source>
        <dbReference type="ARBA" id="ARBA00034923"/>
    </source>
</evidence>
<accession>A0ABQ6TQ66</accession>
<sequence>MKYIVVGDEAADQIASNRTLQSIDFDQANQLVDVLTGGTKYNQFDIKVALIYVDDGVYFLSNTKKSTKYLVFDLGESRIFDNKSNKDVIILFQKTVRFALRYWNKLAHPMTERHIQDSTKSVIFPFPFTTSSAPPRIVIEESPDKRRAERRDIGNMFLLVYKLSTDDGAGKNEEAPTTNYRKAITCLNQAYLKLDELRQASLQQPEISSFCVTKLDNIDRPIGVTSLGFSNWLEILTVAQKAFVKRAVSGPEKIEGPAGTGKTLSLILKCINNLIECEKLSQEHHSLFITHSNSTKKTIEDIFVGNDASKYLCESNTEYIVGVTVTTLHEWCVNNIRVNISETELIDRDAMDSKDAQLLYIVQAFDEAMSNDFTTYKKILSNEFAIFLEKESPWNICEMLQHEISIMIKGRADEDLERYKKLERIQYGLPLNNEYDIGFVFMIFTKYRKMLNKISQYDTDDVILTAIGHLDTPIWRRIKEKEGFDSIFIDETHLFNINELSVFHHLIKDVKINNIIFSLDTSQATGDRGISSSKYCKEILKHDKSAIETNVKAVFRCSPDIVNLAFSVTSSGASLFTNFYNPLELATSTFTEAEERKSELPQYYLFTTDDEMIENAFKHAENIVDAMSSQKSDVLLVPFSTEIFNMVKNYAVEHNKPVELLKNRGDMEVVNKAKKSGRFVLGAPDYVGGLEFDGVILIGVDDGRVPPTNKAMTEDSIHYLTYTAHNRLYVAITRARYRVEILGNKSYGVCNLFQNAIAHKFIEIQ</sequence>
<keyword evidence="8" id="KW-1185">Reference proteome</keyword>
<gene>
    <name evidence="7" type="ORF">F6V30_00725</name>
</gene>
<dbReference type="EMBL" id="VZRA01000001">
    <property type="protein sequence ID" value="KAB0671150.1"/>
    <property type="molecule type" value="Genomic_DNA"/>
</dbReference>
<comment type="caution">
    <text evidence="7">The sequence shown here is derived from an EMBL/GenBank/DDBJ whole genome shotgun (WGS) entry which is preliminary data.</text>
</comment>
<evidence type="ECO:0000313" key="8">
    <source>
        <dbReference type="Proteomes" id="UP000798046"/>
    </source>
</evidence>
<dbReference type="Proteomes" id="UP000798046">
    <property type="component" value="Unassembled WGS sequence"/>
</dbReference>
<dbReference type="PANTHER" id="PTHR11070:SF2">
    <property type="entry name" value="ATP-DEPENDENT DNA HELICASE SRS2"/>
    <property type="match status" value="1"/>
</dbReference>
<dbReference type="InterPro" id="IPR014016">
    <property type="entry name" value="UvrD-like_ATP-bd"/>
</dbReference>
<proteinExistence type="predicted"/>
<dbReference type="Gene3D" id="3.40.50.300">
    <property type="entry name" value="P-loop containing nucleotide triphosphate hydrolases"/>
    <property type="match status" value="2"/>
</dbReference>
<evidence type="ECO:0000256" key="1">
    <source>
        <dbReference type="ARBA" id="ARBA00022741"/>
    </source>
</evidence>
<dbReference type="Pfam" id="PF00580">
    <property type="entry name" value="UvrD-helicase"/>
    <property type="match status" value="1"/>
</dbReference>